<evidence type="ECO:0000313" key="1">
    <source>
        <dbReference type="EMBL" id="KAF0821284.1"/>
    </source>
</evidence>
<organism evidence="1 2">
    <name type="scientific">Cytobacillus firmus</name>
    <name type="common">Bacillus firmus</name>
    <dbReference type="NCBI Taxonomy" id="1399"/>
    <lineage>
        <taxon>Bacteria</taxon>
        <taxon>Bacillati</taxon>
        <taxon>Bacillota</taxon>
        <taxon>Bacilli</taxon>
        <taxon>Bacillales</taxon>
        <taxon>Bacillaceae</taxon>
        <taxon>Cytobacillus</taxon>
    </lineage>
</organism>
<name>A0A800MRR9_CYTFI</name>
<reference evidence="1 2" key="1">
    <citation type="journal article" date="2020" name="G3 (Bethesda)">
        <title>Whole Genome Sequencing and Comparative Genomics of Two Nematicidal Bacillus Strains Reveals a Wide Range of Possible Virulence Factors.</title>
        <authorList>
            <person name="Susic N."/>
            <person name="Janezic S."/>
            <person name="Rupnik M."/>
            <person name="Geric Stare B."/>
        </authorList>
    </citation>
    <scope>NUCLEOTIDE SEQUENCE [LARGE SCALE GENOMIC DNA]</scope>
    <source>
        <strain evidence="1 2">I-1582</strain>
    </source>
</reference>
<dbReference type="RefSeq" id="WP_236564805.1">
    <property type="nucleotide sequence ID" value="NZ_JBALOT010000012.1"/>
</dbReference>
<gene>
    <name evidence="1" type="ORF">KIS1582_5006</name>
</gene>
<dbReference type="Proteomes" id="UP000465778">
    <property type="component" value="Unassembled WGS sequence"/>
</dbReference>
<comment type="caution">
    <text evidence="1">The sequence shown here is derived from an EMBL/GenBank/DDBJ whole genome shotgun (WGS) entry which is preliminary data.</text>
</comment>
<sequence length="112" mass="12843">MIILSEKDTGKNVVINMYRKQSDIDFRYFFGQKVTDVNTEKNLPLGVAFENAGLIIECPWRLQVSNEIVIGYSDCIQAPDKYTHKNVKTILMGKKIMNILHFEEVSDLVFGI</sequence>
<dbReference type="AlphaFoldDB" id="A0A800MRR9"/>
<accession>A0A800MRR9</accession>
<proteinExistence type="predicted"/>
<evidence type="ECO:0000313" key="2">
    <source>
        <dbReference type="Proteomes" id="UP000465778"/>
    </source>
</evidence>
<dbReference type="EMBL" id="VDEM01000128">
    <property type="protein sequence ID" value="KAF0821284.1"/>
    <property type="molecule type" value="Genomic_DNA"/>
</dbReference>
<protein>
    <submittedName>
        <fullName evidence="1">Uncharacterized protein</fullName>
    </submittedName>
</protein>